<gene>
    <name evidence="4" type="ORF">JY572_25720</name>
</gene>
<feature type="compositionally biased region" description="Pro residues" evidence="1">
    <location>
        <begin position="369"/>
        <end position="402"/>
    </location>
</feature>
<dbReference type="RefSeq" id="WP_206713522.1">
    <property type="nucleotide sequence ID" value="NZ_CP071091.1"/>
</dbReference>
<feature type="transmembrane region" description="Helical" evidence="2">
    <location>
        <begin position="12"/>
        <end position="36"/>
    </location>
</feature>
<proteinExistence type="predicted"/>
<dbReference type="PANTHER" id="PTHR34978:SF3">
    <property type="entry name" value="SLR0241 PROTEIN"/>
    <property type="match status" value="1"/>
</dbReference>
<feature type="region of interest" description="Disordered" evidence="1">
    <location>
        <begin position="361"/>
        <end position="410"/>
    </location>
</feature>
<name>A0ABX7N253_9BACT</name>
<dbReference type="Gene3D" id="3.30.2010.10">
    <property type="entry name" value="Metalloproteases ('zincins'), catalytic domain"/>
    <property type="match status" value="1"/>
</dbReference>
<dbReference type="InterPro" id="IPR052173">
    <property type="entry name" value="Beta-lactam_resp_regulator"/>
</dbReference>
<feature type="domain" description="Peptidase M56" evidence="3">
    <location>
        <begin position="131"/>
        <end position="300"/>
    </location>
</feature>
<dbReference type="EMBL" id="CP071091">
    <property type="protein sequence ID" value="QSQ11782.1"/>
    <property type="molecule type" value="Genomic_DNA"/>
</dbReference>
<protein>
    <submittedName>
        <fullName evidence="4">M56 family metallopeptidase</fullName>
    </submittedName>
</protein>
<dbReference type="PANTHER" id="PTHR34978">
    <property type="entry name" value="POSSIBLE SENSOR-TRANSDUCER PROTEIN BLAR"/>
    <property type="match status" value="1"/>
</dbReference>
<evidence type="ECO:0000259" key="3">
    <source>
        <dbReference type="Pfam" id="PF05569"/>
    </source>
</evidence>
<feature type="transmembrane region" description="Helical" evidence="2">
    <location>
        <begin position="43"/>
        <end position="62"/>
    </location>
</feature>
<evidence type="ECO:0000313" key="5">
    <source>
        <dbReference type="Proteomes" id="UP000663090"/>
    </source>
</evidence>
<dbReference type="Pfam" id="PF05569">
    <property type="entry name" value="Peptidase_M56"/>
    <property type="match status" value="1"/>
</dbReference>
<keyword evidence="2" id="KW-0812">Transmembrane</keyword>
<evidence type="ECO:0000313" key="4">
    <source>
        <dbReference type="EMBL" id="QSQ11782.1"/>
    </source>
</evidence>
<keyword evidence="2" id="KW-1133">Transmembrane helix</keyword>
<dbReference type="InterPro" id="IPR008756">
    <property type="entry name" value="Peptidase_M56"/>
</dbReference>
<evidence type="ECO:0000256" key="2">
    <source>
        <dbReference type="SAM" id="Phobius"/>
    </source>
</evidence>
<sequence length="665" mass="72393">MSGLVMESLGWALLHSLWQGTLVALGLAAALLMVGARAANTRYALACGALMLAVVMPVVTGVRHATQARAERRLEQSSPMHGRRSTPEGFARWTPREESRPGFLLELSEPKAQAWWAPMVERARASLAGLLRWLVLAWVAGVGLTSGRLTAQWVQLRQLARRALPAPQEWQERLDALSQRLGLKRAVRLLQTTEVDVPSTVGWLSPVVLLPVSALSGLPTRQLEMVLAHELAHIRRHDFAVNLAQVVVETLFFYHPAVHWMSERIRVEREHCCDDVAVSASGNSLSYARALTALETLRVQPELLHAMSALGGSLPDRVRRLVSPPASRCSSRWVAGASVLTLVSSLAIAAPLTSLVLGQSPEPTSTAAMPPPPESPEPPAFVAPTAPVAPPGVPRPMTPPPGFRVAAAPQPQVKLAMRGPDEKREDKTRVGSGQPLTVDQLVELKLAGVTPEKVRELESLGYEATVSDVVELGHTGVTLEYLKQMNAAFGRKLAADMLVELRAVGVTPEYVRALRESGFATKDPDEVVQARAVGVTEQYVRELGAAGYSNLSLEDLSHLRAVGVDPDFIRGMSRLGLPKLSSQNLQHLRAVGVTPEWLSQMRAAGLEMKDPDELVELRALNVSPEFIRELNDAGLKNLSSRELVRLRSGGVDAEFIRRMRDTKKP</sequence>
<dbReference type="Proteomes" id="UP000663090">
    <property type="component" value="Chromosome"/>
</dbReference>
<reference evidence="4 5" key="1">
    <citation type="submission" date="2021-02" db="EMBL/GenBank/DDBJ databases">
        <title>De Novo genome assembly of isolated myxobacteria.</title>
        <authorList>
            <person name="Stevens D.C."/>
        </authorList>
    </citation>
    <scope>NUCLEOTIDE SEQUENCE [LARGE SCALE GENOMIC DNA]</scope>
    <source>
        <strain evidence="4 5">SCHIC003</strain>
    </source>
</reference>
<dbReference type="CDD" id="cd07341">
    <property type="entry name" value="M56_BlaR1_MecR1_like"/>
    <property type="match status" value="1"/>
</dbReference>
<evidence type="ECO:0000256" key="1">
    <source>
        <dbReference type="SAM" id="MobiDB-lite"/>
    </source>
</evidence>
<feature type="region of interest" description="Disordered" evidence="1">
    <location>
        <begin position="70"/>
        <end position="94"/>
    </location>
</feature>
<organism evidence="4 5">
    <name type="scientific">Myxococcus landrumensis</name>
    <dbReference type="NCBI Taxonomy" id="2813577"/>
    <lineage>
        <taxon>Bacteria</taxon>
        <taxon>Pseudomonadati</taxon>
        <taxon>Myxococcota</taxon>
        <taxon>Myxococcia</taxon>
        <taxon>Myxococcales</taxon>
        <taxon>Cystobacterineae</taxon>
        <taxon>Myxococcaceae</taxon>
        <taxon>Myxococcus</taxon>
    </lineage>
</organism>
<keyword evidence="5" id="KW-1185">Reference proteome</keyword>
<keyword evidence="2" id="KW-0472">Membrane</keyword>
<accession>A0ABX7N253</accession>